<dbReference type="InterPro" id="IPR019826">
    <property type="entry name" value="Carboxylesterase_B_AS"/>
</dbReference>
<dbReference type="SUPFAM" id="SSF53474">
    <property type="entry name" value="alpha/beta-Hydrolases"/>
    <property type="match status" value="1"/>
</dbReference>
<dbReference type="OrthoDB" id="19653at2759"/>
<dbReference type="Proteomes" id="UP000095300">
    <property type="component" value="Unassembled WGS sequence"/>
</dbReference>
<dbReference type="PANTHER" id="PTHR11559">
    <property type="entry name" value="CARBOXYLESTERASE"/>
    <property type="match status" value="1"/>
</dbReference>
<dbReference type="Gene3D" id="3.40.50.1820">
    <property type="entry name" value="alpha/beta hydrolase"/>
    <property type="match status" value="1"/>
</dbReference>
<dbReference type="GO" id="GO:0052689">
    <property type="term" value="F:carboxylic ester hydrolase activity"/>
    <property type="evidence" value="ECO:0007669"/>
    <property type="project" value="UniProtKB-KW"/>
</dbReference>
<keyword evidence="2" id="KW-0719">Serine esterase</keyword>
<evidence type="ECO:0000313" key="9">
    <source>
        <dbReference type="Proteomes" id="UP000095300"/>
    </source>
</evidence>
<dbReference type="PROSITE" id="PS00122">
    <property type="entry name" value="CARBOXYLESTERASE_B_1"/>
    <property type="match status" value="1"/>
</dbReference>
<dbReference type="InterPro" id="IPR002018">
    <property type="entry name" value="CarbesteraseB"/>
</dbReference>
<dbReference type="EnsemblMetazoa" id="SCAU009759-RA">
    <property type="protein sequence ID" value="SCAU009759-PA"/>
    <property type="gene ID" value="SCAU009759"/>
</dbReference>
<keyword evidence="5" id="KW-0325">Glycoprotein</keyword>
<keyword evidence="9" id="KW-1185">Reference proteome</keyword>
<organism evidence="8 9">
    <name type="scientific">Stomoxys calcitrans</name>
    <name type="common">Stable fly</name>
    <name type="synonym">Conops calcitrans</name>
    <dbReference type="NCBI Taxonomy" id="35570"/>
    <lineage>
        <taxon>Eukaryota</taxon>
        <taxon>Metazoa</taxon>
        <taxon>Ecdysozoa</taxon>
        <taxon>Arthropoda</taxon>
        <taxon>Hexapoda</taxon>
        <taxon>Insecta</taxon>
        <taxon>Pterygota</taxon>
        <taxon>Neoptera</taxon>
        <taxon>Endopterygota</taxon>
        <taxon>Diptera</taxon>
        <taxon>Brachycera</taxon>
        <taxon>Muscomorpha</taxon>
        <taxon>Muscoidea</taxon>
        <taxon>Muscidae</taxon>
        <taxon>Stomoxys</taxon>
    </lineage>
</organism>
<dbReference type="VEuPathDB" id="VectorBase:SCAU009759"/>
<dbReference type="EC" id="3.1.1.-" evidence="6"/>
<protein>
    <recommendedName>
        <fullName evidence="6">Carboxylic ester hydrolase</fullName>
        <ecNumber evidence="6">3.1.1.-</ecNumber>
    </recommendedName>
</protein>
<evidence type="ECO:0000259" key="7">
    <source>
        <dbReference type="Pfam" id="PF00135"/>
    </source>
</evidence>
<evidence type="ECO:0000313" key="8">
    <source>
        <dbReference type="EnsemblMetazoa" id="SCAU009759-PA"/>
    </source>
</evidence>
<gene>
    <name evidence="8" type="primary">106089199</name>
</gene>
<accession>A0A1I8PNP9</accession>
<proteinExistence type="inferred from homology"/>
<dbReference type="FunFam" id="3.40.50.1820:FF:000155">
    <property type="entry name" value="Carboxylic ester hydrolase"/>
    <property type="match status" value="1"/>
</dbReference>
<evidence type="ECO:0000256" key="1">
    <source>
        <dbReference type="ARBA" id="ARBA00005964"/>
    </source>
</evidence>
<evidence type="ECO:0000256" key="2">
    <source>
        <dbReference type="ARBA" id="ARBA00022487"/>
    </source>
</evidence>
<evidence type="ECO:0000256" key="4">
    <source>
        <dbReference type="ARBA" id="ARBA00023157"/>
    </source>
</evidence>
<evidence type="ECO:0000256" key="5">
    <source>
        <dbReference type="ARBA" id="ARBA00023180"/>
    </source>
</evidence>
<evidence type="ECO:0000256" key="6">
    <source>
        <dbReference type="RuleBase" id="RU361235"/>
    </source>
</evidence>
<feature type="signal peptide" evidence="6">
    <location>
        <begin position="1"/>
        <end position="17"/>
    </location>
</feature>
<dbReference type="AlphaFoldDB" id="A0A1I8PNP9"/>
<dbReference type="KEGG" id="scac:106089199"/>
<dbReference type="STRING" id="35570.A0A1I8PNP9"/>
<feature type="domain" description="Carboxylesterase type B" evidence="7">
    <location>
        <begin position="23"/>
        <end position="540"/>
    </location>
</feature>
<keyword evidence="4" id="KW-1015">Disulfide bond</keyword>
<feature type="chain" id="PRO_5009030352" description="Carboxylic ester hydrolase" evidence="6">
    <location>
        <begin position="18"/>
        <end position="559"/>
    </location>
</feature>
<keyword evidence="6" id="KW-0732">Signal</keyword>
<evidence type="ECO:0000256" key="3">
    <source>
        <dbReference type="ARBA" id="ARBA00022801"/>
    </source>
</evidence>
<comment type="similarity">
    <text evidence="1 6">Belongs to the type-B carboxylesterase/lipase family.</text>
</comment>
<dbReference type="Pfam" id="PF00135">
    <property type="entry name" value="COesterase"/>
    <property type="match status" value="1"/>
</dbReference>
<keyword evidence="3 6" id="KW-0378">Hydrolase</keyword>
<dbReference type="InterPro" id="IPR050309">
    <property type="entry name" value="Type-B_Carboxylest/Lipase"/>
</dbReference>
<sequence length="559" mass="64483">MFFVLLILGIVARTSYGLPAFLEVETSLGSVRGLQMQTRFGNKFWGFRGIRYAAPPVAELRFQSPQPVNAWKPMIFDATQDGPRCPQVTKNTTDLSEDCLRLNIYTKHVQNNAKKPVLVYLHPGGFYTLTATSPYAGPEYLMERDIVLVTLNYRLGSLGFLAAGTADAPGNMGLKDQVMALQWIRQHIVRFGGDPNLVTIWGYSAGSRSVGLHMMSPMSHGLFHRAIMMSASPLGAIRYRYNQTDLAERQARLLNCPANPTAVMIKCLKEKPMMAFVNTTEAMFEFEWNPLINWEPVIENDCGQERFLVEDPYKTMLNGNLNKVPLIIGTNEYEFYSPAYYNLRNETRRQRFNDNFATYAPLYFKYERDSHRSQRISSALYSFYFGNHSLEYPGSMKAFGQLYSDAIVGFNYYRFLKLVEKHVPVFTYFFNYKGRYSFFRNPETNETHGAVHHDELLYLLNFSVKAPIFRKSDPENDLIERFTRMWASFAKTGNPNKCQDEYLKDILWPTYTADRKEYLEIGSQVHLKTRGIFTERLEFWDNLFPPGEMLNTDVISKCL</sequence>
<dbReference type="InterPro" id="IPR029058">
    <property type="entry name" value="AB_hydrolase_fold"/>
</dbReference>
<reference evidence="8" key="1">
    <citation type="submission" date="2020-05" db="UniProtKB">
        <authorList>
            <consortium name="EnsemblMetazoa"/>
        </authorList>
    </citation>
    <scope>IDENTIFICATION</scope>
    <source>
        <strain evidence="8">USDA</strain>
    </source>
</reference>
<name>A0A1I8PNP9_STOCA</name>